<dbReference type="GO" id="GO:0060468">
    <property type="term" value="P:prevention of polyspermy"/>
    <property type="evidence" value="ECO:0007669"/>
    <property type="project" value="TreeGrafter"/>
</dbReference>
<sequence length="1263" mass="139718">RFLRKPNVAEASEQFGQLAKELKQQDCLQYAAFCNLAMARCEQTLFNAPGEALALTDAARLFLASEQETRALQAPGFDEHLQAALNCYSFAIKVYIEMNQPVMAASLSLELGKALKEMNKPGEAIVHFQRAAELQAQMPIEALLSLGEMASCKILSRDYDGALAVFSEMQAMCQERGLQLPGTNTPVGAFMDIVAKCEISRVLLLMLLEPPPQKLLPEHAQTLERYAWESFDSHSQVNFLAEDVFLLLQSVVNGSYVLPLRWWGMPLSISCPMAPDADSTHAPALPSGFCSYWGIVLKMEGSQRGIGKYSIKVNGKWVPLVSNTCAYRIDSAPEDLILFIPYPAQCTKEGGSTLNILLDGSMYTLSCQAHHYFPHYPQYNPSAQFSQPLHPLHTQAISHDPTLIKPEIRKPQLVPKKTSMKQPQQQTLFPSEQKTPGGSTGITISHPQQPSLLSYDISPVPVIQSPEIFKKPSTKINIPPFQPSFGHLQLSMPMVYPPYQYIPYPIYPYYNHQKPMPPESHLTVHESAPQQDPKPQTVTNQAPQPGLWTLMHQPPQTPQLPHLPQMSHLPQPPWMLELPQPPQVPHVPQAPQVPHVPQAPQVPHVPQAPQVPHVPQAPQVPHVPQAPQVPHVPQHHRFPVLGNYSSHLTPVLSCKGKQLRAFLPSAKINSIKVKDVKRKDWVLVSSAPAHCGYSLHHEGRGVVVSSPLPACHSYAVSPSVLSLSLKFWDAVKSRHHTVRLQCHYTPASATIKESSATSASLIPKPISTRSQPPKPEVRPFPSPYPPHSLSDPYSKPSKPGESRIHSKKTIFTSLYPTEPSAMAFQQSKTKKPPKRTWSSQSAHQASQMPQPQVLCHSKDMSVILPPGPLTDLTVQSPTFGINGSTNAVLLDEAPHHCGYLMQKKPNGGINILLPYTSCHMTHQDGQSRIVLKYQTVDGRRVEAVLSCQVPMSYECNLPFEQRLACGTGSVSADDCHGMGCCYCPVTQACYYPMDECTADRHFVFSIPASLTEPPLSPALLVAGGNSSCTPQRVLADLALFKIPLDGCGTRKYEVGNTVIYMLEILNTLHSVTQNYGTITRDTSFRLLVECRYMPGTVASVGYLVKSPSLGPSIQAKGVFGVQLRIAKDQQYSSYYPQYHRPLRTLLGKPLYLEVRLLNPLDPSAVLLVHYCVAYPRSANSAWVLIYDGCPNPLDITPSHEPPPTPPHRLAKHVRRFTVSTFQFLENSRNETAPAVVKEEEIYFMCATEVCLPSEGPCVEGCIN</sequence>
<dbReference type="InterPro" id="IPR017957">
    <property type="entry name" value="P_trefoil_CS"/>
</dbReference>
<dbReference type="EMBL" id="QNUK01000006">
    <property type="protein sequence ID" value="KAF5909244.1"/>
    <property type="molecule type" value="Genomic_DNA"/>
</dbReference>
<evidence type="ECO:0000256" key="8">
    <source>
        <dbReference type="ARBA" id="ARBA00022989"/>
    </source>
</evidence>
<evidence type="ECO:0000259" key="16">
    <source>
        <dbReference type="PROSITE" id="PS51034"/>
    </source>
</evidence>
<evidence type="ECO:0000256" key="11">
    <source>
        <dbReference type="ARBA" id="ARBA00023180"/>
    </source>
</evidence>
<dbReference type="InterPro" id="IPR042235">
    <property type="entry name" value="ZP-C_dom"/>
</dbReference>
<dbReference type="PROSITE" id="PS51448">
    <property type="entry name" value="P_TREFOIL_2"/>
    <property type="match status" value="1"/>
</dbReference>
<feature type="compositionally biased region" description="Polar residues" evidence="15">
    <location>
        <begin position="528"/>
        <end position="543"/>
    </location>
</feature>
<feature type="region of interest" description="Disordered" evidence="15">
    <location>
        <begin position="755"/>
        <end position="805"/>
    </location>
</feature>
<dbReference type="GO" id="GO:0035804">
    <property type="term" value="F:structural constituent of egg coat"/>
    <property type="evidence" value="ECO:0007669"/>
    <property type="project" value="TreeGrafter"/>
</dbReference>
<dbReference type="SMART" id="SM00241">
    <property type="entry name" value="ZP"/>
    <property type="match status" value="1"/>
</dbReference>
<feature type="region of interest" description="Disordered" evidence="15">
    <location>
        <begin position="822"/>
        <end position="845"/>
    </location>
</feature>
<keyword evidence="9" id="KW-0472">Membrane</keyword>
<feature type="non-terminal residue" evidence="18">
    <location>
        <position position="1"/>
    </location>
</feature>
<dbReference type="InterPro" id="IPR000519">
    <property type="entry name" value="P_trefoil_dom"/>
</dbReference>
<feature type="domain" description="P-type" evidence="17">
    <location>
        <begin position="953"/>
        <end position="993"/>
    </location>
</feature>
<evidence type="ECO:0000259" key="17">
    <source>
        <dbReference type="PROSITE" id="PS51448"/>
    </source>
</evidence>
<feature type="region of interest" description="Disordered" evidence="15">
    <location>
        <begin position="417"/>
        <end position="439"/>
    </location>
</feature>
<evidence type="ECO:0000256" key="14">
    <source>
        <dbReference type="PROSITE-ProRule" id="PRU00779"/>
    </source>
</evidence>
<evidence type="ECO:0000256" key="10">
    <source>
        <dbReference type="ARBA" id="ARBA00023157"/>
    </source>
</evidence>
<keyword evidence="6" id="KW-0165">Cleavage on pair of basic residues</keyword>
<dbReference type="InterPro" id="IPR055355">
    <property type="entry name" value="ZP-C"/>
</dbReference>
<protein>
    <submittedName>
        <fullName evidence="18">Factor VIII intron 22 protein-like</fullName>
    </submittedName>
</protein>
<dbReference type="Gene3D" id="1.25.40.10">
    <property type="entry name" value="Tetratricopeptide repeat domain"/>
    <property type="match status" value="1"/>
</dbReference>
<feature type="disulfide bond" evidence="14">
    <location>
        <begin position="955"/>
        <end position="981"/>
    </location>
</feature>
<dbReference type="InterPro" id="IPR055356">
    <property type="entry name" value="ZP-N"/>
</dbReference>
<dbReference type="PANTHER" id="PTHR23343:SF117">
    <property type="entry name" value="ZONA PELLUCIDA SPERM-BINDING PROTEIN 4-LIKE ISOFORM X1"/>
    <property type="match status" value="1"/>
</dbReference>
<keyword evidence="3" id="KW-1003">Cell membrane</keyword>
<dbReference type="InterPro" id="IPR051148">
    <property type="entry name" value="Zona_Pellucida_Domain_gp"/>
</dbReference>
<comment type="caution">
    <text evidence="18">The sequence shown here is derived from an EMBL/GenBank/DDBJ whole genome shotgun (WGS) entry which is preliminary data.</text>
</comment>
<evidence type="ECO:0000256" key="4">
    <source>
        <dbReference type="ARBA" id="ARBA00022525"/>
    </source>
</evidence>
<dbReference type="Gene3D" id="2.60.40.3210">
    <property type="entry name" value="Zona pellucida, ZP-N domain"/>
    <property type="match status" value="1"/>
</dbReference>
<dbReference type="PROSITE" id="PS00025">
    <property type="entry name" value="P_TREFOIL_1"/>
    <property type="match status" value="1"/>
</dbReference>
<dbReference type="GO" id="GO:0005886">
    <property type="term" value="C:plasma membrane"/>
    <property type="evidence" value="ECO:0007669"/>
    <property type="project" value="UniProtKB-SubCell"/>
</dbReference>
<evidence type="ECO:0000256" key="12">
    <source>
        <dbReference type="ARBA" id="ARBA00023279"/>
    </source>
</evidence>
<evidence type="ECO:0000256" key="2">
    <source>
        <dbReference type="ARBA" id="ARBA00010863"/>
    </source>
</evidence>
<evidence type="ECO:0000313" key="19">
    <source>
        <dbReference type="Proteomes" id="UP000727407"/>
    </source>
</evidence>
<dbReference type="SUPFAM" id="SSF57492">
    <property type="entry name" value="Trefoil"/>
    <property type="match status" value="1"/>
</dbReference>
<dbReference type="GO" id="GO:0032190">
    <property type="term" value="F:acrosin binding"/>
    <property type="evidence" value="ECO:0007669"/>
    <property type="project" value="TreeGrafter"/>
</dbReference>
<keyword evidence="11" id="KW-0325">Glycoprotein</keyword>
<evidence type="ECO:0000256" key="7">
    <source>
        <dbReference type="ARBA" id="ARBA00022692"/>
    </source>
</evidence>
<dbReference type="Proteomes" id="UP000727407">
    <property type="component" value="Unassembled WGS sequence"/>
</dbReference>
<keyword evidence="7" id="KW-0812">Transmembrane</keyword>
<dbReference type="Pfam" id="PF00100">
    <property type="entry name" value="Zona_pellucida"/>
    <property type="match status" value="1"/>
</dbReference>
<evidence type="ECO:0000256" key="3">
    <source>
        <dbReference type="ARBA" id="ARBA00022475"/>
    </source>
</evidence>
<keyword evidence="19" id="KW-1185">Reference proteome</keyword>
<feature type="compositionally biased region" description="Polar residues" evidence="15">
    <location>
        <begin position="420"/>
        <end position="439"/>
    </location>
</feature>
<dbReference type="Pfam" id="PF00088">
    <property type="entry name" value="Trefoil"/>
    <property type="match status" value="1"/>
</dbReference>
<feature type="region of interest" description="Disordered" evidence="15">
    <location>
        <begin position="518"/>
        <end position="543"/>
    </location>
</feature>
<keyword evidence="10 14" id="KW-1015">Disulfide bond</keyword>
<dbReference type="GO" id="GO:0007339">
    <property type="term" value="P:binding of sperm to zona pellucida"/>
    <property type="evidence" value="ECO:0007669"/>
    <property type="project" value="TreeGrafter"/>
</dbReference>
<evidence type="ECO:0000313" key="18">
    <source>
        <dbReference type="EMBL" id="KAF5909244.1"/>
    </source>
</evidence>
<feature type="disulfide bond" evidence="14">
    <location>
        <begin position="965"/>
        <end position="980"/>
    </location>
</feature>
<organism evidence="18 19">
    <name type="scientific">Clarias magur</name>
    <name type="common">Asian catfish</name>
    <name type="synonym">Macropteronotus magur</name>
    <dbReference type="NCBI Taxonomy" id="1594786"/>
    <lineage>
        <taxon>Eukaryota</taxon>
        <taxon>Metazoa</taxon>
        <taxon>Chordata</taxon>
        <taxon>Craniata</taxon>
        <taxon>Vertebrata</taxon>
        <taxon>Euteleostomi</taxon>
        <taxon>Actinopterygii</taxon>
        <taxon>Neopterygii</taxon>
        <taxon>Teleostei</taxon>
        <taxon>Ostariophysi</taxon>
        <taxon>Siluriformes</taxon>
        <taxon>Clariidae</taxon>
        <taxon>Clarias</taxon>
    </lineage>
</organism>
<dbReference type="Gene3D" id="2.60.40.4100">
    <property type="entry name" value="Zona pellucida, ZP-C domain"/>
    <property type="match status" value="1"/>
</dbReference>
<dbReference type="InterPro" id="IPR044913">
    <property type="entry name" value="P_trefoil_dom_sf"/>
</dbReference>
<name>A0A8J4UAS2_CLAMG</name>
<dbReference type="InterPro" id="IPR001507">
    <property type="entry name" value="ZP_dom"/>
</dbReference>
<evidence type="ECO:0000256" key="15">
    <source>
        <dbReference type="SAM" id="MobiDB-lite"/>
    </source>
</evidence>
<keyword evidence="4" id="KW-0964">Secreted</keyword>
<keyword evidence="8" id="KW-1133">Transmembrane helix</keyword>
<keyword evidence="5" id="KW-0272">Extracellular matrix</keyword>
<dbReference type="OrthoDB" id="9907024at2759"/>
<keyword evidence="12" id="KW-0278">Fertilization</keyword>
<evidence type="ECO:0000256" key="9">
    <source>
        <dbReference type="ARBA" id="ARBA00023136"/>
    </source>
</evidence>
<feature type="compositionally biased region" description="Pro residues" evidence="15">
    <location>
        <begin position="772"/>
        <end position="786"/>
    </location>
</feature>
<dbReference type="GO" id="GO:0035805">
    <property type="term" value="C:egg coat"/>
    <property type="evidence" value="ECO:0007669"/>
    <property type="project" value="UniProtKB-SubCell"/>
</dbReference>
<comment type="subcellular location">
    <subcellularLocation>
        <location evidence="1">Cell membrane</location>
        <topology evidence="1">Single-pass type I membrane protein</topology>
    </subcellularLocation>
    <subcellularLocation>
        <location evidence="13">Zona pellucida</location>
    </subcellularLocation>
</comment>
<comment type="similarity">
    <text evidence="2">Belongs to the ZP domain family. ZPB subfamily.</text>
</comment>
<dbReference type="AlphaFoldDB" id="A0A8J4UAS2"/>
<dbReference type="SUPFAM" id="SSF48452">
    <property type="entry name" value="TPR-like"/>
    <property type="match status" value="1"/>
</dbReference>
<reference evidence="18" key="1">
    <citation type="submission" date="2020-07" db="EMBL/GenBank/DDBJ databases">
        <title>Clarias magur genome sequencing, assembly and annotation.</title>
        <authorList>
            <person name="Kushwaha B."/>
            <person name="Kumar R."/>
            <person name="Das P."/>
            <person name="Joshi C.G."/>
            <person name="Kumar D."/>
            <person name="Nagpure N.S."/>
            <person name="Pandey M."/>
            <person name="Agarwal S."/>
            <person name="Srivastava S."/>
            <person name="Singh M."/>
            <person name="Sahoo L."/>
            <person name="Jayasankar P."/>
            <person name="Meher P.K."/>
            <person name="Koringa P.G."/>
            <person name="Iquebal M.A."/>
            <person name="Das S.P."/>
            <person name="Bit A."/>
            <person name="Patnaik S."/>
            <person name="Patel N."/>
            <person name="Shah T.M."/>
            <person name="Hinsu A."/>
            <person name="Jena J.K."/>
        </authorList>
    </citation>
    <scope>NUCLEOTIDE SEQUENCE</scope>
    <source>
        <strain evidence="18">CIFAMagur01</strain>
        <tissue evidence="18">Testis</tissue>
    </source>
</reference>
<feature type="non-terminal residue" evidence="18">
    <location>
        <position position="1263"/>
    </location>
</feature>
<evidence type="ECO:0000256" key="1">
    <source>
        <dbReference type="ARBA" id="ARBA00004251"/>
    </source>
</evidence>
<dbReference type="InterPro" id="IPR011990">
    <property type="entry name" value="TPR-like_helical_dom_sf"/>
</dbReference>
<dbReference type="PROSITE" id="PS51034">
    <property type="entry name" value="ZP_2"/>
    <property type="match status" value="1"/>
</dbReference>
<dbReference type="Gene3D" id="4.10.110.10">
    <property type="entry name" value="Spasmolytic Protein, domain 1"/>
    <property type="match status" value="1"/>
</dbReference>
<dbReference type="Pfam" id="PF14938">
    <property type="entry name" value="SNAP"/>
    <property type="match status" value="1"/>
</dbReference>
<evidence type="ECO:0000256" key="13">
    <source>
        <dbReference type="ARBA" id="ARBA00024183"/>
    </source>
</evidence>
<dbReference type="CDD" id="cd00111">
    <property type="entry name" value="Trefoil"/>
    <property type="match status" value="1"/>
</dbReference>
<evidence type="ECO:0000256" key="6">
    <source>
        <dbReference type="ARBA" id="ARBA00022685"/>
    </source>
</evidence>
<accession>A0A8J4UAS2</accession>
<gene>
    <name evidence="18" type="ORF">DAT39_000969</name>
</gene>
<feature type="compositionally biased region" description="Polar residues" evidence="15">
    <location>
        <begin position="836"/>
        <end position="845"/>
    </location>
</feature>
<comment type="caution">
    <text evidence="14">Lacks conserved residue(s) required for the propagation of feature annotation.</text>
</comment>
<feature type="domain" description="ZP" evidence="16">
    <location>
        <begin position="995"/>
        <end position="1263"/>
    </location>
</feature>
<evidence type="ECO:0000256" key="5">
    <source>
        <dbReference type="ARBA" id="ARBA00022530"/>
    </source>
</evidence>
<dbReference type="Pfam" id="PF23344">
    <property type="entry name" value="ZP-N"/>
    <property type="match status" value="1"/>
</dbReference>
<proteinExistence type="inferred from homology"/>
<dbReference type="PANTHER" id="PTHR23343">
    <property type="entry name" value="ZONA PELLUCIDA SPERM-BINDING PROTEIN"/>
    <property type="match status" value="1"/>
</dbReference>